<reference evidence="3 4" key="1">
    <citation type="submission" date="2020-02" db="EMBL/GenBank/DDBJ databases">
        <title>Draft genome sequence of Limisphaera ngatamarikiensis NGM72.4T, a thermophilic Verrucomicrobia grouped in subdivision 3.</title>
        <authorList>
            <person name="Carere C.R."/>
            <person name="Steen J."/>
            <person name="Hugenholtz P."/>
            <person name="Stott M.B."/>
        </authorList>
    </citation>
    <scope>NUCLEOTIDE SEQUENCE [LARGE SCALE GENOMIC DNA]</scope>
    <source>
        <strain evidence="3 4">NGM72.4</strain>
    </source>
</reference>
<evidence type="ECO:0000259" key="2">
    <source>
        <dbReference type="Pfam" id="PF18930"/>
    </source>
</evidence>
<sequence>MAEGYCVKCKTKKEIAEAVEETLKNGRKAIKGKCPTCGTVMFKMLGGRLVASAPSSPSAVDPAASTETSTETP</sequence>
<evidence type="ECO:0000256" key="1">
    <source>
        <dbReference type="SAM" id="MobiDB-lite"/>
    </source>
</evidence>
<dbReference type="Pfam" id="PF18930">
    <property type="entry name" value="DUF5679"/>
    <property type="match status" value="1"/>
</dbReference>
<name>A0A6M1RFX2_9BACT</name>
<gene>
    <name evidence="3" type="ORF">G4L39_06000</name>
</gene>
<feature type="domain" description="DUF5679" evidence="2">
    <location>
        <begin position="5"/>
        <end position="44"/>
    </location>
</feature>
<dbReference type="EMBL" id="JAAKYA010000042">
    <property type="protein sequence ID" value="NGO38948.1"/>
    <property type="molecule type" value="Genomic_DNA"/>
</dbReference>
<dbReference type="InterPro" id="IPR044044">
    <property type="entry name" value="DUF5679"/>
</dbReference>
<protein>
    <recommendedName>
        <fullName evidence="2">DUF5679 domain-containing protein</fullName>
    </recommendedName>
</protein>
<dbReference type="RefSeq" id="WP_165106670.1">
    <property type="nucleotide sequence ID" value="NZ_JAAKYA010000042.1"/>
</dbReference>
<evidence type="ECO:0000313" key="3">
    <source>
        <dbReference type="EMBL" id="NGO38948.1"/>
    </source>
</evidence>
<proteinExistence type="predicted"/>
<feature type="region of interest" description="Disordered" evidence="1">
    <location>
        <begin position="51"/>
        <end position="73"/>
    </location>
</feature>
<keyword evidence="4" id="KW-1185">Reference proteome</keyword>
<feature type="compositionally biased region" description="Low complexity" evidence="1">
    <location>
        <begin position="51"/>
        <end position="65"/>
    </location>
</feature>
<dbReference type="Proteomes" id="UP000477311">
    <property type="component" value="Unassembled WGS sequence"/>
</dbReference>
<evidence type="ECO:0000313" key="4">
    <source>
        <dbReference type="Proteomes" id="UP000477311"/>
    </source>
</evidence>
<accession>A0A6M1RFX2</accession>
<dbReference type="AlphaFoldDB" id="A0A6M1RFX2"/>
<comment type="caution">
    <text evidence="3">The sequence shown here is derived from an EMBL/GenBank/DDBJ whole genome shotgun (WGS) entry which is preliminary data.</text>
</comment>
<organism evidence="3 4">
    <name type="scientific">Limisphaera ngatamarikiensis</name>
    <dbReference type="NCBI Taxonomy" id="1324935"/>
    <lineage>
        <taxon>Bacteria</taxon>
        <taxon>Pseudomonadati</taxon>
        <taxon>Verrucomicrobiota</taxon>
        <taxon>Verrucomicrobiia</taxon>
        <taxon>Limisphaerales</taxon>
        <taxon>Limisphaeraceae</taxon>
        <taxon>Limisphaera</taxon>
    </lineage>
</organism>